<evidence type="ECO:0000259" key="2">
    <source>
        <dbReference type="Pfam" id="PF01266"/>
    </source>
</evidence>
<keyword evidence="1 3" id="KW-0560">Oxidoreductase</keyword>
<evidence type="ECO:0000313" key="3">
    <source>
        <dbReference type="EMBL" id="MDW5597932.1"/>
    </source>
</evidence>
<keyword evidence="4" id="KW-1185">Reference proteome</keyword>
<evidence type="ECO:0000256" key="1">
    <source>
        <dbReference type="ARBA" id="ARBA00023002"/>
    </source>
</evidence>
<dbReference type="Gene3D" id="3.50.50.60">
    <property type="entry name" value="FAD/NAD(P)-binding domain"/>
    <property type="match status" value="1"/>
</dbReference>
<organism evidence="3 4">
    <name type="scientific">Conexibacter stalactiti</name>
    <dbReference type="NCBI Taxonomy" id="1940611"/>
    <lineage>
        <taxon>Bacteria</taxon>
        <taxon>Bacillati</taxon>
        <taxon>Actinomycetota</taxon>
        <taxon>Thermoleophilia</taxon>
        <taxon>Solirubrobacterales</taxon>
        <taxon>Conexibacteraceae</taxon>
        <taxon>Conexibacter</taxon>
    </lineage>
</organism>
<accession>A0ABU4HX83</accession>
<reference evidence="4" key="1">
    <citation type="submission" date="2023-07" db="EMBL/GenBank/DDBJ databases">
        <title>Conexibacter stalactiti sp. nov., isolated from stalactites in a lava cave and emended description of the genus Conexibacter.</title>
        <authorList>
            <person name="Lee S.D."/>
        </authorList>
    </citation>
    <scope>NUCLEOTIDE SEQUENCE [LARGE SCALE GENOMIC DNA]</scope>
    <source>
        <strain evidence="4">KCTC 39840</strain>
    </source>
</reference>
<protein>
    <submittedName>
        <fullName evidence="3">FAD-binding oxidoreductase</fullName>
        <ecNumber evidence="3">1.-.-.-</ecNumber>
    </submittedName>
</protein>
<dbReference type="InterPro" id="IPR006076">
    <property type="entry name" value="FAD-dep_OxRdtase"/>
</dbReference>
<proteinExistence type="predicted"/>
<dbReference type="SUPFAM" id="SSF51905">
    <property type="entry name" value="FAD/NAD(P)-binding domain"/>
    <property type="match status" value="1"/>
</dbReference>
<name>A0ABU4HX83_9ACTN</name>
<sequence>MSSAPEQQTDVLVVGGGIAGAATAYRLAQAGVETILLDRHDLGTQASGANAGSMHGQIQFTPFRDFGEEWARRWAPTLALLKASVEIWKGLNDELGVDVELRLGGGLLVASDERQLRMIERKVALENSHGVASRLLSRADLRAVAPYVADEMVGGELCPIEGKANPLLATPAFAAAAQRAGATIERHVDVRAIERTRAGFRLETTKGRFSAPRLVICAGAETARLARMLGAEMPIEGHPMQVNVTEAVAPLVPHLVYFAGDRLTLKQARIGSLLIGGGWPAAVDPRSGRYVVDLHGVRRNLAVARRVVPAVGGARLLRTWVGVNNGVPDEMPIVAALDAVAPGLVVGTFPYLGFSGGPIMGELLADLARGVEPRFDLSPFSPARFG</sequence>
<dbReference type="GO" id="GO:0016491">
    <property type="term" value="F:oxidoreductase activity"/>
    <property type="evidence" value="ECO:0007669"/>
    <property type="project" value="UniProtKB-KW"/>
</dbReference>
<dbReference type="Pfam" id="PF01266">
    <property type="entry name" value="DAO"/>
    <property type="match status" value="1"/>
</dbReference>
<dbReference type="EMBL" id="JAWSTH010000110">
    <property type="protein sequence ID" value="MDW5597932.1"/>
    <property type="molecule type" value="Genomic_DNA"/>
</dbReference>
<evidence type="ECO:0000313" key="4">
    <source>
        <dbReference type="Proteomes" id="UP001284601"/>
    </source>
</evidence>
<comment type="caution">
    <text evidence="3">The sequence shown here is derived from an EMBL/GenBank/DDBJ whole genome shotgun (WGS) entry which is preliminary data.</text>
</comment>
<dbReference type="Proteomes" id="UP001284601">
    <property type="component" value="Unassembled WGS sequence"/>
</dbReference>
<dbReference type="RefSeq" id="WP_318600402.1">
    <property type="nucleotide sequence ID" value="NZ_JAWSTH010000110.1"/>
</dbReference>
<feature type="domain" description="FAD dependent oxidoreductase" evidence="2">
    <location>
        <begin position="10"/>
        <end position="367"/>
    </location>
</feature>
<dbReference type="Gene3D" id="3.30.9.10">
    <property type="entry name" value="D-Amino Acid Oxidase, subunit A, domain 2"/>
    <property type="match status" value="1"/>
</dbReference>
<gene>
    <name evidence="3" type="ORF">R7226_26495</name>
</gene>
<dbReference type="PANTHER" id="PTHR13847:SF287">
    <property type="entry name" value="FAD-DEPENDENT OXIDOREDUCTASE DOMAIN-CONTAINING PROTEIN 1"/>
    <property type="match status" value="1"/>
</dbReference>
<dbReference type="InterPro" id="IPR036188">
    <property type="entry name" value="FAD/NAD-bd_sf"/>
</dbReference>
<dbReference type="EC" id="1.-.-.-" evidence="3"/>
<dbReference type="PANTHER" id="PTHR13847">
    <property type="entry name" value="SARCOSINE DEHYDROGENASE-RELATED"/>
    <property type="match status" value="1"/>
</dbReference>